<evidence type="ECO:0000256" key="3">
    <source>
        <dbReference type="SAM" id="SignalP"/>
    </source>
</evidence>
<evidence type="ECO:0000313" key="5">
    <source>
        <dbReference type="EMBL" id="SKB79677.1"/>
    </source>
</evidence>
<accession>A0A0Q3I9E1</accession>
<proteinExistence type="predicted"/>
<dbReference type="Proteomes" id="UP000190130">
    <property type="component" value="Unassembled WGS sequence"/>
</dbReference>
<dbReference type="AlphaFoldDB" id="A0A0Q3I9E1"/>
<reference evidence="5 7" key="2">
    <citation type="submission" date="2017-02" db="EMBL/GenBank/DDBJ databases">
        <authorList>
            <person name="Peterson S.W."/>
        </authorList>
    </citation>
    <scope>NUCLEOTIDE SEQUENCE [LARGE SCALE GENOMIC DNA]</scope>
    <source>
        <strain evidence="5 7">DSM 9653</strain>
    </source>
</reference>
<dbReference type="PANTHER" id="PTHR30006:SF2">
    <property type="entry name" value="ABC TRANSPORTER SUBSTRATE-BINDING PROTEIN"/>
    <property type="match status" value="1"/>
</dbReference>
<evidence type="ECO:0000313" key="7">
    <source>
        <dbReference type="Proteomes" id="UP000190130"/>
    </source>
</evidence>
<dbReference type="RefSeq" id="WP_055727219.1">
    <property type="nucleotide sequence ID" value="NZ_FUYX01000005.1"/>
</dbReference>
<dbReference type="InterPro" id="IPR006059">
    <property type="entry name" value="SBP"/>
</dbReference>
<dbReference type="GO" id="GO:0030288">
    <property type="term" value="C:outer membrane-bounded periplasmic space"/>
    <property type="evidence" value="ECO:0007669"/>
    <property type="project" value="TreeGrafter"/>
</dbReference>
<sequence length="349" mass="37337">MKSLHHGICSIALGLALSATGWMAPGALAQDTMYVAGYGGSFERLMRDSVIPPFEKANNVKIEYVAGQSTATLAKLQAQRSKQEIDVAIVDDGPMYQAVQFGFCAPIQKAPVLDDIYPIAKLADQAIAFGIGVTAPVYNTKIFKEKGLPIPTSWGDLGNSAYKGQLALLGAASTTGLHGLIMVARAKGGGEASIDPGFKAFKDEIRPNIVTFAPSAPKLEELLQSGEIAMTVVARSRAVALKKEGLPLQAVEPKEGAAALMVSMCPVVDSDVSTQAQKFIQHMLSPEIQKIFAKAGYGPVNRKTELSEAEKEGLAVGDDAVGKLARIDWPTVNQNRAAWTQRWNREVER</sequence>
<dbReference type="GO" id="GO:0030976">
    <property type="term" value="F:thiamine pyrophosphate binding"/>
    <property type="evidence" value="ECO:0007669"/>
    <property type="project" value="TreeGrafter"/>
</dbReference>
<evidence type="ECO:0000256" key="2">
    <source>
        <dbReference type="ARBA" id="ARBA00022764"/>
    </source>
</evidence>
<dbReference type="CDD" id="cd13589">
    <property type="entry name" value="PBP2_polyamine_RpCGA009"/>
    <property type="match status" value="1"/>
</dbReference>
<evidence type="ECO:0000313" key="6">
    <source>
        <dbReference type="Proteomes" id="UP000051562"/>
    </source>
</evidence>
<dbReference type="Proteomes" id="UP000051562">
    <property type="component" value="Unassembled WGS sequence"/>
</dbReference>
<dbReference type="GO" id="GO:0015888">
    <property type="term" value="P:thiamine transport"/>
    <property type="evidence" value="ECO:0007669"/>
    <property type="project" value="TreeGrafter"/>
</dbReference>
<dbReference type="SUPFAM" id="SSF53850">
    <property type="entry name" value="Periplasmic binding protein-like II"/>
    <property type="match status" value="1"/>
</dbReference>
<keyword evidence="1 3" id="KW-0732">Signal</keyword>
<evidence type="ECO:0000313" key="4">
    <source>
        <dbReference type="EMBL" id="KQK31453.1"/>
    </source>
</evidence>
<feature type="chain" id="PRO_5014520408" evidence="3">
    <location>
        <begin position="30"/>
        <end position="349"/>
    </location>
</feature>
<dbReference type="Gene3D" id="3.40.190.10">
    <property type="entry name" value="Periplasmic binding protein-like II"/>
    <property type="match status" value="2"/>
</dbReference>
<dbReference type="PANTHER" id="PTHR30006">
    <property type="entry name" value="THIAMINE-BINDING PERIPLASMIC PROTEIN-RELATED"/>
    <property type="match status" value="1"/>
</dbReference>
<organism evidence="4 6">
    <name type="scientific">Bosea thiooxidans</name>
    <dbReference type="NCBI Taxonomy" id="53254"/>
    <lineage>
        <taxon>Bacteria</taxon>
        <taxon>Pseudomonadati</taxon>
        <taxon>Pseudomonadota</taxon>
        <taxon>Alphaproteobacteria</taxon>
        <taxon>Hyphomicrobiales</taxon>
        <taxon>Boseaceae</taxon>
        <taxon>Bosea</taxon>
    </lineage>
</organism>
<dbReference type="Pfam" id="PF13416">
    <property type="entry name" value="SBP_bac_8"/>
    <property type="match status" value="1"/>
</dbReference>
<gene>
    <name evidence="4" type="ORF">ARD30_03360</name>
    <name evidence="5" type="ORF">SAMN05660750_02409</name>
</gene>
<dbReference type="EMBL" id="LMAR01000023">
    <property type="protein sequence ID" value="KQK31453.1"/>
    <property type="molecule type" value="Genomic_DNA"/>
</dbReference>
<dbReference type="GO" id="GO:0030975">
    <property type="term" value="F:thiamine binding"/>
    <property type="evidence" value="ECO:0007669"/>
    <property type="project" value="TreeGrafter"/>
</dbReference>
<dbReference type="STRING" id="53254.SAMN05660750_02409"/>
<feature type="signal peptide" evidence="3">
    <location>
        <begin position="1"/>
        <end position="29"/>
    </location>
</feature>
<reference evidence="4 6" key="1">
    <citation type="submission" date="2015-10" db="EMBL/GenBank/DDBJ databases">
        <title>Draft genome of Bosea thiooxidans.</title>
        <authorList>
            <person name="Wang X."/>
        </authorList>
    </citation>
    <scope>NUCLEOTIDE SEQUENCE [LARGE SCALE GENOMIC DNA]</scope>
    <source>
        <strain evidence="4 6">CGMCC 9174</strain>
    </source>
</reference>
<name>A0A0Q3I9E1_9HYPH</name>
<keyword evidence="6" id="KW-1185">Reference proteome</keyword>
<dbReference type="OrthoDB" id="6529964at2"/>
<evidence type="ECO:0000256" key="1">
    <source>
        <dbReference type="ARBA" id="ARBA00022729"/>
    </source>
</evidence>
<protein>
    <submittedName>
        <fullName evidence="5">Putative spermidine/putrescine transport system substrate-binding protein</fullName>
    </submittedName>
</protein>
<dbReference type="EMBL" id="FUYX01000005">
    <property type="protein sequence ID" value="SKB79677.1"/>
    <property type="molecule type" value="Genomic_DNA"/>
</dbReference>
<keyword evidence="2" id="KW-0574">Periplasm</keyword>